<evidence type="ECO:0000259" key="6">
    <source>
        <dbReference type="PROSITE" id="PS50075"/>
    </source>
</evidence>
<reference evidence="7 8" key="1">
    <citation type="submission" date="2017-12" db="EMBL/GenBank/DDBJ databases">
        <authorList>
            <consortium name="DOE Joint Genome Institute"/>
            <person name="Haridas S."/>
            <person name="Kjaerbolling I."/>
            <person name="Vesth T.C."/>
            <person name="Frisvad J.C."/>
            <person name="Nybo J.L."/>
            <person name="Theobald S."/>
            <person name="Kuo A."/>
            <person name="Bowyer P."/>
            <person name="Matsuda Y."/>
            <person name="Mondo S."/>
            <person name="Lyhne E.K."/>
            <person name="Kogle M.E."/>
            <person name="Clum A."/>
            <person name="Lipzen A."/>
            <person name="Salamov A."/>
            <person name="Ngan C.Y."/>
            <person name="Daum C."/>
            <person name="Chiniquy J."/>
            <person name="Barry K."/>
            <person name="LaButti K."/>
            <person name="Simmons B.A."/>
            <person name="Magnuson J.K."/>
            <person name="Mortensen U.H."/>
            <person name="Larsen T.O."/>
            <person name="Grigoriev I.V."/>
            <person name="Baker S.E."/>
            <person name="Andersen M.R."/>
            <person name="Nordberg H.P."/>
            <person name="Cantor M.N."/>
            <person name="Hua S.X."/>
        </authorList>
    </citation>
    <scope>NUCLEOTIDE SEQUENCE [LARGE SCALE GENOMIC DNA]</scope>
    <source>
        <strain evidence="7 8">CBS 102.13</strain>
    </source>
</reference>
<comment type="similarity">
    <text evidence="5">Belongs to the NRP synthetase family.</text>
</comment>
<dbReference type="GO" id="GO:1904091">
    <property type="term" value="F:non-ribosomal peptide synthetase activity"/>
    <property type="evidence" value="ECO:0007669"/>
    <property type="project" value="UniProtKB-ARBA"/>
</dbReference>
<dbReference type="CDD" id="cd19542">
    <property type="entry name" value="CT_NRPS-like"/>
    <property type="match status" value="1"/>
</dbReference>
<keyword evidence="8" id="KW-1185">Reference proteome</keyword>
<dbReference type="FunFam" id="3.40.50.12780:FF:000014">
    <property type="entry name" value="Nonribosomal peptide synthetase 1"/>
    <property type="match status" value="2"/>
</dbReference>
<evidence type="ECO:0000256" key="5">
    <source>
        <dbReference type="ARBA" id="ARBA00029454"/>
    </source>
</evidence>
<dbReference type="Gene3D" id="3.40.50.12780">
    <property type="entry name" value="N-terminal domain of ligase-like"/>
    <property type="match status" value="2"/>
</dbReference>
<dbReference type="PANTHER" id="PTHR45527:SF3">
    <property type="entry name" value="SIDEROPHORE SYNTHETASE (EUROFUNG)"/>
    <property type="match status" value="1"/>
</dbReference>
<dbReference type="CDD" id="cd05918">
    <property type="entry name" value="A_NRPS_SidN3_like"/>
    <property type="match status" value="2"/>
</dbReference>
<evidence type="ECO:0000256" key="3">
    <source>
        <dbReference type="ARBA" id="ARBA00022598"/>
    </source>
</evidence>
<dbReference type="RefSeq" id="XP_024668679.1">
    <property type="nucleotide sequence ID" value="XM_024814036.1"/>
</dbReference>
<dbReference type="GO" id="GO:0005737">
    <property type="term" value="C:cytoplasm"/>
    <property type="evidence" value="ECO:0007669"/>
    <property type="project" value="TreeGrafter"/>
</dbReference>
<dbReference type="GO" id="GO:0031177">
    <property type="term" value="F:phosphopantetheine binding"/>
    <property type="evidence" value="ECO:0007669"/>
    <property type="project" value="InterPro"/>
</dbReference>
<dbReference type="Gene3D" id="1.10.1200.10">
    <property type="entry name" value="ACP-like"/>
    <property type="match status" value="2"/>
</dbReference>
<evidence type="ECO:0000313" key="8">
    <source>
        <dbReference type="Proteomes" id="UP000234585"/>
    </source>
</evidence>
<dbReference type="SMART" id="SM00823">
    <property type="entry name" value="PKS_PP"/>
    <property type="match status" value="1"/>
</dbReference>
<dbReference type="InterPro" id="IPR001242">
    <property type="entry name" value="Condensation_dom"/>
</dbReference>
<dbReference type="NCBIfam" id="TIGR01733">
    <property type="entry name" value="AA-adenyl-dom"/>
    <property type="match status" value="2"/>
</dbReference>
<dbReference type="InterPro" id="IPR009081">
    <property type="entry name" value="PP-bd_ACP"/>
</dbReference>
<organism evidence="7 8">
    <name type="scientific">Aspergillus candidus</name>
    <dbReference type="NCBI Taxonomy" id="41067"/>
    <lineage>
        <taxon>Eukaryota</taxon>
        <taxon>Fungi</taxon>
        <taxon>Dikarya</taxon>
        <taxon>Ascomycota</taxon>
        <taxon>Pezizomycotina</taxon>
        <taxon>Eurotiomycetes</taxon>
        <taxon>Eurotiomycetidae</taxon>
        <taxon>Eurotiales</taxon>
        <taxon>Aspergillaceae</taxon>
        <taxon>Aspergillus</taxon>
        <taxon>Aspergillus subgen. Circumdati</taxon>
    </lineage>
</organism>
<evidence type="ECO:0000256" key="2">
    <source>
        <dbReference type="ARBA" id="ARBA00022553"/>
    </source>
</evidence>
<protein>
    <submittedName>
        <fullName evidence="7">Acetyl-CoA synthetase-like protein</fullName>
    </submittedName>
</protein>
<dbReference type="Pfam" id="PF00550">
    <property type="entry name" value="PP-binding"/>
    <property type="match status" value="2"/>
</dbReference>
<dbReference type="Gene3D" id="3.30.559.10">
    <property type="entry name" value="Chloramphenicol acetyltransferase-like domain"/>
    <property type="match status" value="3"/>
</dbReference>
<dbReference type="FunFam" id="3.30.559.30:FF:000003">
    <property type="entry name" value="Nonribosomal peptide synthase SidD"/>
    <property type="match status" value="1"/>
</dbReference>
<feature type="domain" description="Carrier" evidence="6">
    <location>
        <begin position="1839"/>
        <end position="1915"/>
    </location>
</feature>
<dbReference type="PROSITE" id="PS00455">
    <property type="entry name" value="AMP_BINDING"/>
    <property type="match status" value="2"/>
</dbReference>
<dbReference type="InterPro" id="IPR010071">
    <property type="entry name" value="AA_adenyl_dom"/>
</dbReference>
<keyword evidence="1" id="KW-0596">Phosphopantetheine</keyword>
<dbReference type="FunFam" id="3.40.50.980:FF:000001">
    <property type="entry name" value="Non-ribosomal peptide synthetase"/>
    <property type="match status" value="2"/>
</dbReference>
<dbReference type="GeneID" id="36521196"/>
<dbReference type="GO" id="GO:0016740">
    <property type="term" value="F:transferase activity"/>
    <property type="evidence" value="ECO:0007669"/>
    <property type="project" value="UniProtKB-KW"/>
</dbReference>
<evidence type="ECO:0000313" key="7">
    <source>
        <dbReference type="EMBL" id="PLB34667.1"/>
    </source>
</evidence>
<dbReference type="SUPFAM" id="SSF56801">
    <property type="entry name" value="Acetyl-CoA synthetase-like"/>
    <property type="match status" value="2"/>
</dbReference>
<dbReference type="PROSITE" id="PS50075">
    <property type="entry name" value="CARRIER"/>
    <property type="match status" value="2"/>
</dbReference>
<proteinExistence type="inferred from homology"/>
<keyword evidence="4" id="KW-0808">Transferase</keyword>
<dbReference type="InterPro" id="IPR020806">
    <property type="entry name" value="PKS_PP-bd"/>
</dbReference>
<dbReference type="Gene3D" id="3.30.300.30">
    <property type="match status" value="2"/>
</dbReference>
<dbReference type="InterPro" id="IPR036736">
    <property type="entry name" value="ACP-like_sf"/>
</dbReference>
<dbReference type="Pfam" id="PF00501">
    <property type="entry name" value="AMP-binding"/>
    <property type="match status" value="2"/>
</dbReference>
<dbReference type="PANTHER" id="PTHR45527">
    <property type="entry name" value="NONRIBOSOMAL PEPTIDE SYNTHETASE"/>
    <property type="match status" value="1"/>
</dbReference>
<dbReference type="FunFam" id="3.30.300.30:FF:000015">
    <property type="entry name" value="Nonribosomal peptide synthase SidD"/>
    <property type="match status" value="2"/>
</dbReference>
<dbReference type="Proteomes" id="UP000234585">
    <property type="component" value="Unassembled WGS sequence"/>
</dbReference>
<dbReference type="EMBL" id="KZ559175">
    <property type="protein sequence ID" value="PLB34667.1"/>
    <property type="molecule type" value="Genomic_DNA"/>
</dbReference>
<accession>A0A2I2F223</accession>
<dbReference type="GO" id="GO:0044550">
    <property type="term" value="P:secondary metabolite biosynthetic process"/>
    <property type="evidence" value="ECO:0007669"/>
    <property type="project" value="TreeGrafter"/>
</dbReference>
<dbReference type="SUPFAM" id="SSF52777">
    <property type="entry name" value="CoA-dependent acyltransferases"/>
    <property type="match status" value="4"/>
</dbReference>
<dbReference type="Gene3D" id="3.30.559.30">
    <property type="entry name" value="Nonribosomal peptide synthetase, condensation domain"/>
    <property type="match status" value="2"/>
</dbReference>
<dbReference type="GO" id="GO:0016874">
    <property type="term" value="F:ligase activity"/>
    <property type="evidence" value="ECO:0007669"/>
    <property type="project" value="UniProtKB-KW"/>
</dbReference>
<dbReference type="InterPro" id="IPR023213">
    <property type="entry name" value="CAT-like_dom_sf"/>
</dbReference>
<dbReference type="GO" id="GO:0043041">
    <property type="term" value="P:amino acid activation for nonribosomal peptide biosynthetic process"/>
    <property type="evidence" value="ECO:0007669"/>
    <property type="project" value="TreeGrafter"/>
</dbReference>
<dbReference type="CDD" id="cd19545">
    <property type="entry name" value="FUM14_C_NRPS-like"/>
    <property type="match status" value="1"/>
</dbReference>
<dbReference type="SUPFAM" id="SSF47336">
    <property type="entry name" value="ACP-like"/>
    <property type="match status" value="2"/>
</dbReference>
<gene>
    <name evidence="7" type="ORF">BDW47DRAFT_111860</name>
</gene>
<dbReference type="InterPro" id="IPR020845">
    <property type="entry name" value="AMP-binding_CS"/>
</dbReference>
<dbReference type="InterPro" id="IPR045851">
    <property type="entry name" value="AMP-bd_C_sf"/>
</dbReference>
<dbReference type="InterPro" id="IPR042099">
    <property type="entry name" value="ANL_N_sf"/>
</dbReference>
<evidence type="ECO:0000256" key="1">
    <source>
        <dbReference type="ARBA" id="ARBA00022450"/>
    </source>
</evidence>
<evidence type="ECO:0000256" key="4">
    <source>
        <dbReference type="ARBA" id="ARBA00022679"/>
    </source>
</evidence>
<dbReference type="InterPro" id="IPR000873">
    <property type="entry name" value="AMP-dep_synth/lig_dom"/>
</dbReference>
<feature type="domain" description="Carrier" evidence="6">
    <location>
        <begin position="760"/>
        <end position="836"/>
    </location>
</feature>
<dbReference type="OrthoDB" id="416786at2759"/>
<sequence>MTIKKGPCADIACHSEHRSWRSLESSLAWPGNVANDPRNGQAILVLSWVVLQQYYQQGMSGPVGVLDILTSRSNDYRDGLRVLDIALDQDLSICEGSKSIQKRISDSPLVEDRSLTKLPAILLYRNGDKPEWNVSSAVGQRLSSTFPLAPMFLDCKHQDQNLSVSMVFDDASIDTPHCQAFLDQFIWTVSQALGRSDLVIRDLMQISPPALDRVLEVNKRVPARLDICVHDKIQEWCRDSPESPAVESWDGTFTYGELDRLAAKLASRLTHSGVGPETFIPICTDKSRWAVVAILGVIKAGAAFVLLDPSWPFQRLQSICQEVRPTIILSSEAHADRCSHLANVIAIEHLDQGWFPQQGNFRPPQVDADNALYVAFTSGSTGRPKGVVIEHGSYCTGAQAHCRAFGMDRTSRVLQFASYAFDVSIMELLSTLMSGGCVCVMPDAARTDPALFAQVAGKLGVTHALLTPSFARMLPWEQMPQVKTLILGGEKMLASDVAAFTRRGITLFNAYGPAECSVNASVQQLEEGCPPNTIGQPTGAVAWIVDPDDCERLMPTGAVGELLIEGPIVGRGYLNNAEASNRAFIDPPKWLQLLPRGISQKRLYRTGDLAFQDAKGSLAIVGRKDGQVKVRGQRVELAEVEHHISEIFDEVTDVIVEKVRHGNLTGFVLPGSVLACQVKEEAMESLLFKPTSAYVARARSVLDRLRQRLPAYMVPTVLIPLRYIPRLASTKVDRRLLRQHADQMSPAELKMYLSEDHKSAPSNEAEHAIRNLYAATFGVPVEAIGMEDTLYSFDGDSISAIKLVGAARQAGFDVAIGSLLSRLSLREQAGAMRKSLPEPSSTARDLPFSMIDPNTRAEVFSVAAEQCDLEPARIQDIYPCTPMQEGMLAASVRTPGKYVGEIKFRVPRDTDTTRLQEAWQLTADMNPILRTRMIETGRGFFQVVVQDKIDWLEGDPESGPPGCGWKYLGGPLICFRQQPQQEELTVVVHHALCDGWSIELLQGQVDAAYRGNATPATKPFSRFVHHVQTLPGAEEFWKSQLEGLEAPTFPTLPSVDYRPCPSAEFRHMLADLEKPKGGNTYAAYLQLAWALLVAHYTDSEAVVFGITNTGRTAPVSGVESLVGPTITTVPLQVHVKQGDSVDGILDQIQNRVVSLLPYEQAGLQLIAKSSPDAAKACAFQSQLLVQLQENPAESTFPVLSGSAATGMSYLPFASYGIFLAFNVGEASRSLEIHVSYDPKVLSAVEVGRIVFQYEHILRQLFQSPRKAGMPVKEIEMISPQDAQVLQKWNGSIPVRNNCCLHDLVLAQHALEPNRTAVSSWDGDLSYQRLDVLSSKLARILHTRGVGLGSAVAICMEKSKWSVIAILAVLRTGGACVLLDPQYPRHRIQEIMADSDASLLITSSSTASLTDRLCASQVEISSQFTEQVEEQPSDWAYDIPVSPQDTAFILFTSGSTGRAKGIIMPHSTLATSILHHREGINVGRESRLLHHSSFAFDMSIYEIFTTMAGGGCVCIPSHFDKNNDMASYIARADVNCAFFTPSSIQILRPSQVPMLRTVVLAGENVTESVADPWTKERTLINGYGPAEATICGVATISDDGWKPGVIGRIVGGVGWVAQPSDPSRLAAIGAVGELLLEGPILARGYLNRPDADAAAFLSWPDWRVSLPGNTDNADRRLYRTGDLVQYQHDGSLRYIGRKDTQVKLRGQRIELGEVETTLKNVFPGAEEVMADVIKYPLAQNNTQLIAVVKQAQGASNGQGSLGPILAPAEATFLQSAQSALAKLKILLPAYMVPSIVISAFRFPRTLTGKLDRRSLKSALLALSHRELQAYSCKCPEQKEAPATDYERRLQDIWQKILGIPHAEIGVDDQFLSLGGDSVAAMRMVAVARRAGFSLTVADVMEGSTLRSLGRLQNTTSPPTSSSRCRESLGCEKLLASRVDSGCLPTGSKIRHVFPTTWSQSFLIARYPWTHFCFSFAGWLDQGRLEGAIARLTQAHSILRSLFIAQDGQPLHVILESIDTPLHVMTTPEDVQTVTKTLCQSEQNAPVTSSVPPTRFTLVTNVAAAQHVLLIRLSHAQYDGMCIPTLFHDLESLCNLPEAAIQQTDFEDYLHARPHSQNSDSLDFWGNYLQGSLMTRWPSTSIKIETDAVTRGFSALELSVQAIPSGITAATLVKAASAVAVSRRTGTTDVVLGQTVNNRSLPVAGIDEIVGPCVNYVPFRVAIQPSMTGRMYLEHAQRQSTRSLGHEWVDLDQIVQQCTQWESGSGFGFIVQHQNIERDLGLCVAGNKSQAFSSAGRLYPSTEVWICSTPTSTGIDIEVIASPHVLEPAVAQSLSEEISKALQDLVSEGLDCLMGDMGSVNQDARIQQQ</sequence>
<keyword evidence="3" id="KW-0436">Ligase</keyword>
<dbReference type="STRING" id="41067.A0A2I2F223"/>
<dbReference type="FunFam" id="1.10.1200.10:FF:000005">
    <property type="entry name" value="Nonribosomal peptide synthetase 1"/>
    <property type="match status" value="1"/>
</dbReference>
<dbReference type="Pfam" id="PF00668">
    <property type="entry name" value="Condensation"/>
    <property type="match status" value="2"/>
</dbReference>
<name>A0A2I2F223_ASPCN</name>
<keyword evidence="2" id="KW-0597">Phosphoprotein</keyword>